<evidence type="ECO:0000259" key="3">
    <source>
        <dbReference type="PROSITE" id="PS51186"/>
    </source>
</evidence>
<dbReference type="EMBL" id="MQUA01000014">
    <property type="protein sequence ID" value="PQB02980.1"/>
    <property type="molecule type" value="Genomic_DNA"/>
</dbReference>
<dbReference type="InterPro" id="IPR000182">
    <property type="entry name" value="GNAT_dom"/>
</dbReference>
<dbReference type="Pfam" id="PF00583">
    <property type="entry name" value="Acetyltransf_1"/>
    <property type="match status" value="1"/>
</dbReference>
<accession>A0A2S7KK45</accession>
<keyword evidence="1 4" id="KW-0808">Transferase</keyword>
<dbReference type="OrthoDB" id="1450704at2"/>
<dbReference type="Gene3D" id="3.40.630.30">
    <property type="match status" value="1"/>
</dbReference>
<name>A0A2S7KK45_9FLAO</name>
<dbReference type="InterPro" id="IPR016181">
    <property type="entry name" value="Acyl_CoA_acyltransferase"/>
</dbReference>
<organism evidence="4 7">
    <name type="scientific">Polaribacter filamentus</name>
    <dbReference type="NCBI Taxonomy" id="53483"/>
    <lineage>
        <taxon>Bacteria</taxon>
        <taxon>Pseudomonadati</taxon>
        <taxon>Bacteroidota</taxon>
        <taxon>Flavobacteriia</taxon>
        <taxon>Flavobacteriales</taxon>
        <taxon>Flavobacteriaceae</taxon>
    </lineage>
</organism>
<protein>
    <submittedName>
        <fullName evidence="4">Ribosomal-protein-alanine acetyltransferase</fullName>
    </submittedName>
</protein>
<dbReference type="PANTHER" id="PTHR43420:SF52">
    <property type="entry name" value="N-ACETYLTRANSFERASE YODP"/>
    <property type="match status" value="1"/>
</dbReference>
<reference evidence="4 7" key="1">
    <citation type="submission" date="2016-11" db="EMBL/GenBank/DDBJ databases">
        <title>Trade-off between light-utilization and light-protection in marine flavobacteria.</title>
        <authorList>
            <person name="Kumagai Y."/>
        </authorList>
    </citation>
    <scope>NUCLEOTIDE SEQUENCE [LARGE SCALE GENOMIC DNA]</scope>
    <source>
        <strain evidence="4 7">ATCC 700397</strain>
    </source>
</reference>
<dbReference type="InterPro" id="IPR050680">
    <property type="entry name" value="YpeA/RimI_acetyltransf"/>
</dbReference>
<feature type="domain" description="N-acetyltransferase" evidence="3">
    <location>
        <begin position="6"/>
        <end position="155"/>
    </location>
</feature>
<comment type="caution">
    <text evidence="4">The sequence shown here is derived from an EMBL/GenBank/DDBJ whole genome shotgun (WGS) entry which is preliminary data.</text>
</comment>
<evidence type="ECO:0000313" key="4">
    <source>
        <dbReference type="EMBL" id="PQB02980.1"/>
    </source>
</evidence>
<keyword evidence="7" id="KW-1185">Reference proteome</keyword>
<dbReference type="RefSeq" id="WP_104808305.1">
    <property type="nucleotide sequence ID" value="NZ_MQUA01000005.1"/>
</dbReference>
<dbReference type="PROSITE" id="PS51186">
    <property type="entry name" value="GNAT"/>
    <property type="match status" value="1"/>
</dbReference>
<keyword evidence="2" id="KW-0012">Acyltransferase</keyword>
<dbReference type="PANTHER" id="PTHR43420">
    <property type="entry name" value="ACETYLTRANSFERASE"/>
    <property type="match status" value="1"/>
</dbReference>
<dbReference type="GO" id="GO:0016747">
    <property type="term" value="F:acyltransferase activity, transferring groups other than amino-acyl groups"/>
    <property type="evidence" value="ECO:0007669"/>
    <property type="project" value="InterPro"/>
</dbReference>
<evidence type="ECO:0000313" key="5">
    <source>
        <dbReference type="EMBL" id="PQB08566.1"/>
    </source>
</evidence>
<dbReference type="AlphaFoldDB" id="A0A2S7KK45"/>
<dbReference type="CDD" id="cd04301">
    <property type="entry name" value="NAT_SF"/>
    <property type="match status" value="1"/>
</dbReference>
<dbReference type="Proteomes" id="UP000239522">
    <property type="component" value="Unassembled WGS sequence"/>
</dbReference>
<evidence type="ECO:0000256" key="2">
    <source>
        <dbReference type="ARBA" id="ARBA00023315"/>
    </source>
</evidence>
<sequence>MINKPISIRTANLDDLETLLQFEQGVIGFERPLDSFLADGDLCYYNIPQLITSKKSHLIVGVLNDELVASGYIRLEDSKEYHKNLKHGYIGFIFVKPAFRGQRISSLILESLKGWAKEKDLKELRLDVYSNNVGAIKAYERFGLIKSLVNMRMDI</sequence>
<dbReference type="SUPFAM" id="SSF55729">
    <property type="entry name" value="Acyl-CoA N-acyltransferases (Nat)"/>
    <property type="match status" value="1"/>
</dbReference>
<evidence type="ECO:0000256" key="1">
    <source>
        <dbReference type="ARBA" id="ARBA00022679"/>
    </source>
</evidence>
<gene>
    <name evidence="6" type="ORF">BST83_01635</name>
    <name evidence="5" type="ORF">BST83_16635</name>
    <name evidence="4" type="ORF">BST83_16695</name>
</gene>
<evidence type="ECO:0000313" key="6">
    <source>
        <dbReference type="EMBL" id="PQB08811.1"/>
    </source>
</evidence>
<proteinExistence type="predicted"/>
<dbReference type="EMBL" id="MQUA01000005">
    <property type="protein sequence ID" value="PQB08811.1"/>
    <property type="molecule type" value="Genomic_DNA"/>
</dbReference>
<dbReference type="EMBL" id="MQUA01000013">
    <property type="protein sequence ID" value="PQB08566.1"/>
    <property type="molecule type" value="Genomic_DNA"/>
</dbReference>
<evidence type="ECO:0000313" key="7">
    <source>
        <dbReference type="Proteomes" id="UP000239522"/>
    </source>
</evidence>